<feature type="binding site" evidence="2">
    <location>
        <begin position="106"/>
        <end position="109"/>
    </location>
    <ligand>
        <name>ATP</name>
        <dbReference type="ChEBI" id="CHEBI:30616"/>
    </ligand>
</feature>
<keyword evidence="2" id="KW-0067">ATP-binding</keyword>
<comment type="similarity">
    <text evidence="2">Belongs to the dethiobiotin synthetase family.</text>
</comment>
<feature type="active site" evidence="2">
    <location>
        <position position="36"/>
    </location>
</feature>
<comment type="caution">
    <text evidence="2">Lacks conserved residue(s) required for the propagation of feature annotation.</text>
</comment>
<evidence type="ECO:0000256" key="1">
    <source>
        <dbReference type="ARBA" id="ARBA00022756"/>
    </source>
</evidence>
<gene>
    <name evidence="2 3" type="primary">bioD</name>
    <name evidence="3" type="ORF">EM20IM_00210</name>
</gene>
<feature type="binding site" evidence="2">
    <location>
        <position position="106"/>
    </location>
    <ligand>
        <name>Mg(2+)</name>
        <dbReference type="ChEBI" id="CHEBI:18420"/>
    </ligand>
</feature>
<keyword evidence="2 3" id="KW-0436">Ligase</keyword>
<dbReference type="GO" id="GO:0004141">
    <property type="term" value="F:dethiobiotin synthase activity"/>
    <property type="evidence" value="ECO:0007669"/>
    <property type="project" value="UniProtKB-EC"/>
</dbReference>
<sequence length="210" mass="23461">MVIFVTGTDTGVGKTTFSTALVRFWRSKGYNAIGLKPISTGQREDALRLWEASAKTIALDAINPFHFSRPLAPAIASWLEGKEIKLEEIKKAISSAMDSYSHVVIEGIGGWLTPLSRKWLLRDLVQVLHCPVLLIAHTRLGFLNHSFLSIESILKAGVTLKGIILNRYPGLEIDPMAVELLKEHYDLPIAFMDNLDTTPFNYPQWLDETS</sequence>
<dbReference type="PANTHER" id="PTHR43210:SF5">
    <property type="entry name" value="DETHIOBIOTIN SYNTHETASE"/>
    <property type="match status" value="1"/>
</dbReference>
<proteinExistence type="inferred from homology"/>
<organism evidence="3 4">
    <name type="scientific">Candidatus Methylacidiphilum infernorum</name>
    <dbReference type="NCBI Taxonomy" id="511746"/>
    <lineage>
        <taxon>Bacteria</taxon>
        <taxon>Pseudomonadati</taxon>
        <taxon>Verrucomicrobiota</taxon>
        <taxon>Methylacidiphilae</taxon>
        <taxon>Methylacidiphilales</taxon>
        <taxon>Methylacidiphilaceae</taxon>
        <taxon>Methylacidiphilum (ex Ratnadevi et al. 2023)</taxon>
    </lineage>
</organism>
<dbReference type="CDD" id="cd03109">
    <property type="entry name" value="DTBS"/>
    <property type="match status" value="1"/>
</dbReference>
<feature type="binding site" evidence="2">
    <location>
        <begin position="166"/>
        <end position="167"/>
    </location>
    <ligand>
        <name>ATP</name>
        <dbReference type="ChEBI" id="CHEBI:30616"/>
    </ligand>
</feature>
<feature type="binding site" evidence="2">
    <location>
        <begin position="11"/>
        <end position="16"/>
    </location>
    <ligand>
        <name>ATP</name>
        <dbReference type="ChEBI" id="CHEBI:30616"/>
    </ligand>
</feature>
<feature type="binding site" evidence="2">
    <location>
        <position position="45"/>
    </location>
    <ligand>
        <name>ATP</name>
        <dbReference type="ChEBI" id="CHEBI:30616"/>
    </ligand>
</feature>
<dbReference type="SUPFAM" id="SSF52540">
    <property type="entry name" value="P-loop containing nucleoside triphosphate hydrolases"/>
    <property type="match status" value="1"/>
</dbReference>
<dbReference type="Pfam" id="PF13500">
    <property type="entry name" value="AAA_26"/>
    <property type="match status" value="1"/>
</dbReference>
<dbReference type="InterPro" id="IPR027417">
    <property type="entry name" value="P-loop_NTPase"/>
</dbReference>
<evidence type="ECO:0000256" key="2">
    <source>
        <dbReference type="HAMAP-Rule" id="MF_00336"/>
    </source>
</evidence>
<comment type="catalytic activity">
    <reaction evidence="2">
        <text>(7R,8S)-7,8-diammoniononanoate + CO2 + ATP = (4R,5S)-dethiobiotin + ADP + phosphate + 3 H(+)</text>
        <dbReference type="Rhea" id="RHEA:15805"/>
        <dbReference type="ChEBI" id="CHEBI:15378"/>
        <dbReference type="ChEBI" id="CHEBI:16526"/>
        <dbReference type="ChEBI" id="CHEBI:30616"/>
        <dbReference type="ChEBI" id="CHEBI:43474"/>
        <dbReference type="ChEBI" id="CHEBI:149469"/>
        <dbReference type="ChEBI" id="CHEBI:149473"/>
        <dbReference type="ChEBI" id="CHEBI:456216"/>
        <dbReference type="EC" id="6.3.3.3"/>
    </reaction>
</comment>
<comment type="cofactor">
    <cofactor evidence="2">
        <name>Mg(2+)</name>
        <dbReference type="ChEBI" id="CHEBI:18420"/>
    </cofactor>
</comment>
<dbReference type="InterPro" id="IPR004472">
    <property type="entry name" value="DTB_synth_BioD"/>
</dbReference>
<keyword evidence="2" id="KW-0479">Metal-binding</keyword>
<keyword evidence="2" id="KW-0460">Magnesium</keyword>
<dbReference type="NCBIfam" id="TIGR00347">
    <property type="entry name" value="bioD"/>
    <property type="match status" value="1"/>
</dbReference>
<dbReference type="Gene3D" id="3.40.50.300">
    <property type="entry name" value="P-loop containing nucleotide triphosphate hydrolases"/>
    <property type="match status" value="1"/>
</dbReference>
<keyword evidence="2" id="KW-0963">Cytoplasm</keyword>
<comment type="function">
    <text evidence="2">Catalyzes a mechanistically unusual reaction, the ATP-dependent insertion of CO2 between the N7 and N8 nitrogen atoms of 7,8-diaminopelargonic acid (DAPA, also called 7,8-diammoniononanoate) to form a ureido ring.</text>
</comment>
<accession>A0ABX7PVR2</accession>
<dbReference type="EC" id="6.3.3.3" evidence="2"/>
<keyword evidence="4" id="KW-1185">Reference proteome</keyword>
<comment type="subcellular location">
    <subcellularLocation>
        <location evidence="2">Cytoplasm</location>
    </subcellularLocation>
</comment>
<evidence type="ECO:0000313" key="4">
    <source>
        <dbReference type="Proteomes" id="UP000663088"/>
    </source>
</evidence>
<dbReference type="RefSeq" id="WP_206847183.1">
    <property type="nucleotide sequence ID" value="NZ_CP065956.1"/>
</dbReference>
<name>A0ABX7PVR2_9BACT</name>
<feature type="binding site" evidence="2">
    <location>
        <position position="201"/>
    </location>
    <ligand>
        <name>ATP</name>
        <dbReference type="ChEBI" id="CHEBI:30616"/>
    </ligand>
</feature>
<evidence type="ECO:0000313" key="3">
    <source>
        <dbReference type="EMBL" id="QSR86834.1"/>
    </source>
</evidence>
<feature type="binding site" evidence="2">
    <location>
        <position position="15"/>
    </location>
    <ligand>
        <name>Mg(2+)</name>
        <dbReference type="ChEBI" id="CHEBI:18420"/>
    </ligand>
</feature>
<feature type="binding site" evidence="2">
    <location>
        <position position="45"/>
    </location>
    <ligand>
        <name>Mg(2+)</name>
        <dbReference type="ChEBI" id="CHEBI:18420"/>
    </ligand>
</feature>
<feature type="binding site" evidence="2">
    <location>
        <position position="40"/>
    </location>
    <ligand>
        <name>substrate</name>
    </ligand>
</feature>
<keyword evidence="1 2" id="KW-0093">Biotin biosynthesis</keyword>
<reference evidence="3 4" key="1">
    <citation type="submission" date="2020-12" db="EMBL/GenBank/DDBJ databases">
        <authorList>
            <person name="Awala S.I."/>
            <person name="Gwak J.-H."/>
            <person name="Kim S.-J."/>
            <person name="Rhee S.-K."/>
        </authorList>
    </citation>
    <scope>NUCLEOTIDE SEQUENCE [LARGE SCALE GENOMIC DNA]</scope>
    <source>
        <strain evidence="3 4">IT5</strain>
    </source>
</reference>
<dbReference type="PIRSF" id="PIRSF006755">
    <property type="entry name" value="DTB_synth"/>
    <property type="match status" value="1"/>
</dbReference>
<comment type="subunit">
    <text evidence="2">Homodimer.</text>
</comment>
<protein>
    <recommendedName>
        <fullName evidence="2">ATP-dependent dethiobiotin synthetase BioD</fullName>
        <ecNumber evidence="2">6.3.3.3</ecNumber>
    </recommendedName>
    <alternativeName>
        <fullName evidence="2">DTB synthetase</fullName>
        <shortName evidence="2">DTBS</shortName>
    </alternativeName>
    <alternativeName>
        <fullName evidence="2">Dethiobiotin synthase</fullName>
    </alternativeName>
</protein>
<dbReference type="HAMAP" id="MF_00336">
    <property type="entry name" value="BioD"/>
    <property type="match status" value="1"/>
</dbReference>
<dbReference type="PANTHER" id="PTHR43210">
    <property type="entry name" value="DETHIOBIOTIN SYNTHETASE"/>
    <property type="match status" value="1"/>
</dbReference>
<dbReference type="Proteomes" id="UP000663088">
    <property type="component" value="Chromosome"/>
</dbReference>
<dbReference type="EMBL" id="CP065956">
    <property type="protein sequence ID" value="QSR86834.1"/>
    <property type="molecule type" value="Genomic_DNA"/>
</dbReference>
<keyword evidence="2" id="KW-0547">Nucleotide-binding</keyword>
<comment type="pathway">
    <text evidence="2">Cofactor biosynthesis; biotin biosynthesis; biotin from 7,8-diaminononanoate: step 1/2.</text>
</comment>